<dbReference type="InterPro" id="IPR036864">
    <property type="entry name" value="Zn2-C6_fun-type_DNA-bd_sf"/>
</dbReference>
<dbReference type="GO" id="GO:0000981">
    <property type="term" value="F:DNA-binding transcription factor activity, RNA polymerase II-specific"/>
    <property type="evidence" value="ECO:0007669"/>
    <property type="project" value="InterPro"/>
</dbReference>
<gene>
    <name evidence="8" type="ORF">BCR35DRAFT_302615</name>
</gene>
<dbReference type="Proteomes" id="UP000193467">
    <property type="component" value="Unassembled WGS sequence"/>
</dbReference>
<dbReference type="InterPro" id="IPR051089">
    <property type="entry name" value="prtT"/>
</dbReference>
<dbReference type="EMBL" id="MCGR01000015">
    <property type="protein sequence ID" value="ORY85984.1"/>
    <property type="molecule type" value="Genomic_DNA"/>
</dbReference>
<feature type="compositionally biased region" description="Basic and acidic residues" evidence="6">
    <location>
        <begin position="36"/>
        <end position="56"/>
    </location>
</feature>
<keyword evidence="2" id="KW-0805">Transcription regulation</keyword>
<protein>
    <recommendedName>
        <fullName evidence="7">Zn(2)-C6 fungal-type domain-containing protein</fullName>
    </recommendedName>
</protein>
<dbReference type="OrthoDB" id="39175at2759"/>
<keyword evidence="9" id="KW-1185">Reference proteome</keyword>
<proteinExistence type="predicted"/>
<sequence length="762" mass="82426">MSTSEQQPDELQAANASRARPDGTAGPAPAKRRKKAADGDDGAEKQKSGAEKTKKEKACHACRRVKLRCVVEPGSESCKRCSSRNEECVFTTPLHDLKWQQTITARVDHLGGTLDWLVAAVGTIANHLKLDVGAPPVAPPAATASLPSMATPPPPSAPSVLRPLPAEAEQNPSRRPSLVKKPEAVQQLSEPPLPRREPPAPEIDIYTQEGAEQLLAQAYANFSPTFANPLDGSFGSAEYTSSGLPSGAHGPRNALDYVPEAPSFFGLLDFPFASPELNTRPLEEIGASDPTRPMAARLLGSANLDAVGSSDPRTDVVKTGLVSPGDAEVLLDFFHAHLAPHFLGFPLQLRSWPYLPAGKSTITPLILGSICLVSAERIPAYHETVSRLVASDLGESILNATAGLSWAPPKDGDKGETRGREGAAGGEEPDLDLELGIGPEEISALLIYASFSSSPRSDAIARCAFEWTRGYLKTFMLPSPPPVTYGEVFGLLPARRDLTFENWLRLWLFGYIVDVQQSLHHETRAPVFDPNYFCDTLLLSSLSSTDAAEQQRDRELVAHARLCALLQRIQYTRMSAGWGQSTAQELIQAYEGWNTDLCDWWTAQNFHPLPSFTSAPPTSPTLQPDIALTLFRLFASIYVNLAAAKEARLADDAARWRFRARSVGAAYEMLGVVGDEGAARVVNVLFPFYVKMISLAAVVLLDAYRDSVFIGLPCTLEQGIDAVARVAENLSKAPVPSTHVCFAASNNLRKLVSKTEQALKRA</sequence>
<evidence type="ECO:0000256" key="6">
    <source>
        <dbReference type="SAM" id="MobiDB-lite"/>
    </source>
</evidence>
<comment type="caution">
    <text evidence="8">The sequence shown here is derived from an EMBL/GenBank/DDBJ whole genome shotgun (WGS) entry which is preliminary data.</text>
</comment>
<keyword evidence="5" id="KW-0539">Nucleus</keyword>
<feature type="domain" description="Zn(2)-C6 fungal-type" evidence="7">
    <location>
        <begin position="58"/>
        <end position="90"/>
    </location>
</feature>
<dbReference type="PROSITE" id="PS50048">
    <property type="entry name" value="ZN2_CY6_FUNGAL_2"/>
    <property type="match status" value="1"/>
</dbReference>
<feature type="region of interest" description="Disordered" evidence="6">
    <location>
        <begin position="140"/>
        <end position="201"/>
    </location>
</feature>
<dbReference type="GO" id="GO:0000976">
    <property type="term" value="F:transcription cis-regulatory region binding"/>
    <property type="evidence" value="ECO:0007669"/>
    <property type="project" value="TreeGrafter"/>
</dbReference>
<keyword evidence="4" id="KW-0804">Transcription</keyword>
<feature type="region of interest" description="Disordered" evidence="6">
    <location>
        <begin position="404"/>
        <end position="430"/>
    </location>
</feature>
<organism evidence="8 9">
    <name type="scientific">Leucosporidium creatinivorum</name>
    <dbReference type="NCBI Taxonomy" id="106004"/>
    <lineage>
        <taxon>Eukaryota</taxon>
        <taxon>Fungi</taxon>
        <taxon>Dikarya</taxon>
        <taxon>Basidiomycota</taxon>
        <taxon>Pucciniomycotina</taxon>
        <taxon>Microbotryomycetes</taxon>
        <taxon>Leucosporidiales</taxon>
        <taxon>Leucosporidium</taxon>
    </lineage>
</organism>
<accession>A0A1Y2FRR3</accession>
<name>A0A1Y2FRR3_9BASI</name>
<dbReference type="STRING" id="106004.A0A1Y2FRR3"/>
<dbReference type="AlphaFoldDB" id="A0A1Y2FRR3"/>
<dbReference type="SMART" id="SM00066">
    <property type="entry name" value="GAL4"/>
    <property type="match status" value="1"/>
</dbReference>
<dbReference type="PROSITE" id="PS00463">
    <property type="entry name" value="ZN2_CY6_FUNGAL_1"/>
    <property type="match status" value="1"/>
</dbReference>
<comment type="subcellular location">
    <subcellularLocation>
        <location evidence="1">Nucleus</location>
    </subcellularLocation>
</comment>
<dbReference type="GO" id="GO:0008270">
    <property type="term" value="F:zinc ion binding"/>
    <property type="evidence" value="ECO:0007669"/>
    <property type="project" value="InterPro"/>
</dbReference>
<evidence type="ECO:0000256" key="2">
    <source>
        <dbReference type="ARBA" id="ARBA00023015"/>
    </source>
</evidence>
<feature type="compositionally biased region" description="Low complexity" evidence="6">
    <location>
        <begin position="140"/>
        <end position="149"/>
    </location>
</feature>
<dbReference type="GO" id="GO:0005634">
    <property type="term" value="C:nucleus"/>
    <property type="evidence" value="ECO:0007669"/>
    <property type="project" value="UniProtKB-SubCell"/>
</dbReference>
<dbReference type="CDD" id="cd00067">
    <property type="entry name" value="GAL4"/>
    <property type="match status" value="1"/>
</dbReference>
<dbReference type="CDD" id="cd12148">
    <property type="entry name" value="fungal_TF_MHR"/>
    <property type="match status" value="1"/>
</dbReference>
<keyword evidence="3" id="KW-0238">DNA-binding</keyword>
<reference evidence="8 9" key="1">
    <citation type="submission" date="2016-07" db="EMBL/GenBank/DDBJ databases">
        <title>Pervasive Adenine N6-methylation of Active Genes in Fungi.</title>
        <authorList>
            <consortium name="DOE Joint Genome Institute"/>
            <person name="Mondo S.J."/>
            <person name="Dannebaum R.O."/>
            <person name="Kuo R.C."/>
            <person name="Labutti K."/>
            <person name="Haridas S."/>
            <person name="Kuo A."/>
            <person name="Salamov A."/>
            <person name="Ahrendt S.R."/>
            <person name="Lipzen A."/>
            <person name="Sullivan W."/>
            <person name="Andreopoulos W.B."/>
            <person name="Clum A."/>
            <person name="Lindquist E."/>
            <person name="Daum C."/>
            <person name="Ramamoorthy G.K."/>
            <person name="Gryganskyi A."/>
            <person name="Culley D."/>
            <person name="Magnuson J.K."/>
            <person name="James T.Y."/>
            <person name="O'Malley M.A."/>
            <person name="Stajich J.E."/>
            <person name="Spatafora J.W."/>
            <person name="Visel A."/>
            <person name="Grigoriev I.V."/>
        </authorList>
    </citation>
    <scope>NUCLEOTIDE SEQUENCE [LARGE SCALE GENOMIC DNA]</scope>
    <source>
        <strain evidence="8 9">62-1032</strain>
    </source>
</reference>
<dbReference type="InterPro" id="IPR001138">
    <property type="entry name" value="Zn2Cys6_DnaBD"/>
</dbReference>
<dbReference type="Gene3D" id="4.10.240.10">
    <property type="entry name" value="Zn(2)-C6 fungal-type DNA-binding domain"/>
    <property type="match status" value="1"/>
</dbReference>
<dbReference type="SUPFAM" id="SSF57701">
    <property type="entry name" value="Zn2/Cys6 DNA-binding domain"/>
    <property type="match status" value="1"/>
</dbReference>
<dbReference type="PANTHER" id="PTHR31845:SF19">
    <property type="entry name" value="TRANSCRIPTION FACTOR DOMAIN-CONTAINING PROTEIN"/>
    <property type="match status" value="1"/>
</dbReference>
<evidence type="ECO:0000256" key="5">
    <source>
        <dbReference type="ARBA" id="ARBA00023242"/>
    </source>
</evidence>
<evidence type="ECO:0000313" key="9">
    <source>
        <dbReference type="Proteomes" id="UP000193467"/>
    </source>
</evidence>
<dbReference type="PANTHER" id="PTHR31845">
    <property type="entry name" value="FINGER DOMAIN PROTEIN, PUTATIVE-RELATED"/>
    <property type="match status" value="1"/>
</dbReference>
<evidence type="ECO:0000256" key="3">
    <source>
        <dbReference type="ARBA" id="ARBA00023125"/>
    </source>
</evidence>
<evidence type="ECO:0000313" key="8">
    <source>
        <dbReference type="EMBL" id="ORY85984.1"/>
    </source>
</evidence>
<evidence type="ECO:0000256" key="4">
    <source>
        <dbReference type="ARBA" id="ARBA00023163"/>
    </source>
</evidence>
<evidence type="ECO:0000256" key="1">
    <source>
        <dbReference type="ARBA" id="ARBA00004123"/>
    </source>
</evidence>
<evidence type="ECO:0000259" key="7">
    <source>
        <dbReference type="PROSITE" id="PS50048"/>
    </source>
</evidence>
<feature type="compositionally biased region" description="Basic and acidic residues" evidence="6">
    <location>
        <begin position="410"/>
        <end position="421"/>
    </location>
</feature>
<feature type="region of interest" description="Disordered" evidence="6">
    <location>
        <begin position="1"/>
        <end position="56"/>
    </location>
</feature>
<dbReference type="InParanoid" id="A0A1Y2FRR3"/>